<evidence type="ECO:0000313" key="3">
    <source>
        <dbReference type="EMBL" id="OOQ90487.1"/>
    </source>
</evidence>
<proteinExistence type="predicted"/>
<dbReference type="AlphaFoldDB" id="A0A1S9RY95"/>
<accession>A0A1S9RY95</accession>
<name>A0A1S9RY95_PENBI</name>
<dbReference type="EMBL" id="LJBN01000068">
    <property type="protein sequence ID" value="OOQ90487.1"/>
    <property type="molecule type" value="Genomic_DNA"/>
</dbReference>
<feature type="signal peptide" evidence="2">
    <location>
        <begin position="1"/>
        <end position="29"/>
    </location>
</feature>
<feature type="compositionally biased region" description="Acidic residues" evidence="1">
    <location>
        <begin position="57"/>
        <end position="74"/>
    </location>
</feature>
<evidence type="ECO:0000313" key="4">
    <source>
        <dbReference type="Proteomes" id="UP000190744"/>
    </source>
</evidence>
<feature type="region of interest" description="Disordered" evidence="1">
    <location>
        <begin position="35"/>
        <end position="88"/>
    </location>
</feature>
<dbReference type="Proteomes" id="UP000190744">
    <property type="component" value="Unassembled WGS sequence"/>
</dbReference>
<sequence length="508" mass="55432">MFGSRLLAAELGICLLAFLLCSFFDPVSGVPHSVRSPADNPFKHPDDTSSSSSSSSDESDPFSDCNEIEVDTDDISPTNDGPTGDKAAGLGVEFESGINFKSVEDCGEENTFASKGKTVKGHESTNWDLTVDTTSEMANYLQAEYILNGINIKIGQNQAVPAAKAIARDLETWNPYLKSDNPMTIEIVNPVSAKCKTWQIRNPSKSGDWKAVNWQAQATAPLPMAALDALFKEAKTSTVLTNPLLPGIKSQVSSMIWVNDNFFQSSPQGITEKDVTAEERAFFSLVLSYVKKNPGVTAIKSMKDRSPIMPRTNFVSLYEGVESSLNGKDLYELVRVLVCYKNVNDEGDDGEQVELDTQWCDGTVSKPVPKSNIDSMWTLTVNGKSPFTTFKDTTSFTVKDWMNGLKNSGATLSAVRKALGTIATDKKEPQGALDLMAFYDRWFDTQIGAYGTVRERIVGNSALSVPLFEFRNLGAYLASAMATQVDKIEQKVIAYHKTYSTSGISATS</sequence>
<keyword evidence="2" id="KW-0732">Signal</keyword>
<feature type="chain" id="PRO_5013024030" evidence="2">
    <location>
        <begin position="30"/>
        <end position="508"/>
    </location>
</feature>
<evidence type="ECO:0000256" key="1">
    <source>
        <dbReference type="SAM" id="MobiDB-lite"/>
    </source>
</evidence>
<comment type="caution">
    <text evidence="3">The sequence shown here is derived from an EMBL/GenBank/DDBJ whole genome shotgun (WGS) entry which is preliminary data.</text>
</comment>
<evidence type="ECO:0000256" key="2">
    <source>
        <dbReference type="SAM" id="SignalP"/>
    </source>
</evidence>
<protein>
    <submittedName>
        <fullName evidence="3">Uncharacterized protein</fullName>
    </submittedName>
</protein>
<gene>
    <name evidence="3" type="ORF">PEBR_04166</name>
</gene>
<reference evidence="4" key="1">
    <citation type="submission" date="2015-09" db="EMBL/GenBank/DDBJ databases">
        <authorList>
            <person name="Fill T.P."/>
            <person name="Baretta J.F."/>
            <person name="de Almeida L.G."/>
            <person name="Rocha M."/>
            <person name="de Souza D.H."/>
            <person name="Malavazi I."/>
            <person name="Cerdeira L.T."/>
            <person name="Hong H."/>
            <person name="Samborskyy M."/>
            <person name="de Vasconcelos A.T."/>
            <person name="Leadlay P."/>
            <person name="Rodrigues-Filho E."/>
        </authorList>
    </citation>
    <scope>NUCLEOTIDE SEQUENCE [LARGE SCALE GENOMIC DNA]</scope>
    <source>
        <strain evidence="4">LaBioMMi 136</strain>
    </source>
</reference>
<organism evidence="3 4">
    <name type="scientific">Penicillium brasilianum</name>
    <dbReference type="NCBI Taxonomy" id="104259"/>
    <lineage>
        <taxon>Eukaryota</taxon>
        <taxon>Fungi</taxon>
        <taxon>Dikarya</taxon>
        <taxon>Ascomycota</taxon>
        <taxon>Pezizomycotina</taxon>
        <taxon>Eurotiomycetes</taxon>
        <taxon>Eurotiomycetidae</taxon>
        <taxon>Eurotiales</taxon>
        <taxon>Aspergillaceae</taxon>
        <taxon>Penicillium</taxon>
    </lineage>
</organism>